<dbReference type="Pfam" id="PF00990">
    <property type="entry name" value="GGDEF"/>
    <property type="match status" value="1"/>
</dbReference>
<dbReference type="PANTHER" id="PTHR45138">
    <property type="entry name" value="REGULATORY COMPONENTS OF SENSORY TRANSDUCTION SYSTEM"/>
    <property type="match status" value="1"/>
</dbReference>
<keyword evidence="6" id="KW-0548">Nucleotidyltransferase</keyword>
<feature type="transmembrane region" description="Helical" evidence="4">
    <location>
        <begin position="249"/>
        <end position="272"/>
    </location>
</feature>
<dbReference type="EMBL" id="FWFT01000001">
    <property type="protein sequence ID" value="SLN18825.1"/>
    <property type="molecule type" value="Genomic_DNA"/>
</dbReference>
<evidence type="ECO:0000256" key="4">
    <source>
        <dbReference type="SAM" id="Phobius"/>
    </source>
</evidence>
<dbReference type="OrthoDB" id="9812260at2"/>
<keyword evidence="4" id="KW-0472">Membrane</keyword>
<keyword evidence="4" id="KW-0812">Transmembrane</keyword>
<dbReference type="EC" id="2.7.7.65" evidence="1"/>
<dbReference type="NCBIfam" id="TIGR00254">
    <property type="entry name" value="GGDEF"/>
    <property type="match status" value="1"/>
</dbReference>
<feature type="transmembrane region" description="Helical" evidence="4">
    <location>
        <begin position="223"/>
        <end position="243"/>
    </location>
</feature>
<evidence type="ECO:0000313" key="6">
    <source>
        <dbReference type="EMBL" id="SLN18825.1"/>
    </source>
</evidence>
<evidence type="ECO:0000259" key="5">
    <source>
        <dbReference type="PROSITE" id="PS50887"/>
    </source>
</evidence>
<accession>A0A1Y5RJ92</accession>
<keyword evidence="4" id="KW-1133">Transmembrane helix</keyword>
<dbReference type="PROSITE" id="PS50887">
    <property type="entry name" value="GGDEF"/>
    <property type="match status" value="1"/>
</dbReference>
<dbReference type="RefSeq" id="WP_085863076.1">
    <property type="nucleotide sequence ID" value="NZ_FWFT01000001.1"/>
</dbReference>
<dbReference type="InterPro" id="IPR029787">
    <property type="entry name" value="Nucleotide_cyclase"/>
</dbReference>
<reference evidence="6 7" key="1">
    <citation type="submission" date="2017-03" db="EMBL/GenBank/DDBJ databases">
        <authorList>
            <person name="Afonso C.L."/>
            <person name="Miller P.J."/>
            <person name="Scott M.A."/>
            <person name="Spackman E."/>
            <person name="Goraichik I."/>
            <person name="Dimitrov K.M."/>
            <person name="Suarez D.L."/>
            <person name="Swayne D.E."/>
        </authorList>
    </citation>
    <scope>NUCLEOTIDE SEQUENCE [LARGE SCALE GENOMIC DNA]</scope>
    <source>
        <strain evidence="6 7">CECT 8397</strain>
    </source>
</reference>
<protein>
    <recommendedName>
        <fullName evidence="1">diguanylate cyclase</fullName>
        <ecNumber evidence="1">2.7.7.65</ecNumber>
    </recommendedName>
</protein>
<name>A0A1Y5RJ92_9RHOB</name>
<keyword evidence="7" id="KW-1185">Reference proteome</keyword>
<evidence type="ECO:0000256" key="1">
    <source>
        <dbReference type="ARBA" id="ARBA00012528"/>
    </source>
</evidence>
<feature type="region of interest" description="Disordered" evidence="3">
    <location>
        <begin position="482"/>
        <end position="502"/>
    </location>
</feature>
<feature type="transmembrane region" description="Helical" evidence="4">
    <location>
        <begin position="153"/>
        <end position="177"/>
    </location>
</feature>
<dbReference type="PANTHER" id="PTHR45138:SF9">
    <property type="entry name" value="DIGUANYLATE CYCLASE DGCM-RELATED"/>
    <property type="match status" value="1"/>
</dbReference>
<proteinExistence type="predicted"/>
<dbReference type="Gene3D" id="3.30.70.270">
    <property type="match status" value="1"/>
</dbReference>
<dbReference type="SUPFAM" id="SSF55073">
    <property type="entry name" value="Nucleotide cyclase"/>
    <property type="match status" value="1"/>
</dbReference>
<evidence type="ECO:0000256" key="2">
    <source>
        <dbReference type="ARBA" id="ARBA00034247"/>
    </source>
</evidence>
<feature type="transmembrane region" description="Helical" evidence="4">
    <location>
        <begin position="21"/>
        <end position="46"/>
    </location>
</feature>
<dbReference type="Proteomes" id="UP000193623">
    <property type="component" value="Unassembled WGS sequence"/>
</dbReference>
<evidence type="ECO:0000256" key="3">
    <source>
        <dbReference type="SAM" id="MobiDB-lite"/>
    </source>
</evidence>
<feature type="transmembrane region" description="Helical" evidence="4">
    <location>
        <begin position="58"/>
        <end position="77"/>
    </location>
</feature>
<dbReference type="CDD" id="cd01949">
    <property type="entry name" value="GGDEF"/>
    <property type="match status" value="1"/>
</dbReference>
<dbReference type="InterPro" id="IPR000160">
    <property type="entry name" value="GGDEF_dom"/>
</dbReference>
<comment type="catalytic activity">
    <reaction evidence="2">
        <text>2 GTP = 3',3'-c-di-GMP + 2 diphosphate</text>
        <dbReference type="Rhea" id="RHEA:24898"/>
        <dbReference type="ChEBI" id="CHEBI:33019"/>
        <dbReference type="ChEBI" id="CHEBI:37565"/>
        <dbReference type="ChEBI" id="CHEBI:58805"/>
        <dbReference type="EC" id="2.7.7.65"/>
    </reaction>
</comment>
<dbReference type="InterPro" id="IPR043128">
    <property type="entry name" value="Rev_trsase/Diguanyl_cyclase"/>
</dbReference>
<dbReference type="InterPro" id="IPR050469">
    <property type="entry name" value="Diguanylate_Cyclase"/>
</dbReference>
<feature type="transmembrane region" description="Helical" evidence="4">
    <location>
        <begin position="84"/>
        <end position="103"/>
    </location>
</feature>
<feature type="transmembrane region" description="Helical" evidence="4">
    <location>
        <begin position="183"/>
        <end position="203"/>
    </location>
</feature>
<sequence length="502" mass="52689">MTFSILNNAPRQPLNYIRLAIRARFIAAAAMIGCAGVGLWASFLGINIALQPLEGGAATHPLTAVCLIALGVCILKAQRYGAAPFWQVAVLGTIVAICAARLMDAVLTGSTGTTSIGILGAVDGFSGRFSVEAAGAIGGFAMAMLLRQTSARLGALFMVLGVVIVHSTILQLSYGVVFFGGDVGSFTFLGLAAVSVAMVSVYLNRPFVRIAFAKGGAGAQTRIMLTTIVFVPWAAGIVLLVSGSVADGVVMATVIASVTLIMAAVLMCTIAYHENATTAKRRAELELAMMSRIDAATGALNRFGVTERVEAAWLDFRTTAAQFGVIMMDLDYFRRLDATFGAGEGEGVLARVAQTLDIHLRDSDAFGRWGSNEFLLVLPVGDVRHLEIVATRLRAALANPENPLCEGFAMMPATMEVPLGISAMTDKDDAPTDAIVRADVNLHTAKADEASTVPVLSVEQEDMFIFAGDTVAAFDADAAADSVEASDDDIEMPKKVAGRRAA</sequence>
<evidence type="ECO:0000313" key="7">
    <source>
        <dbReference type="Proteomes" id="UP000193623"/>
    </source>
</evidence>
<feature type="domain" description="GGDEF" evidence="5">
    <location>
        <begin position="321"/>
        <end position="458"/>
    </location>
</feature>
<dbReference type="SMART" id="SM00267">
    <property type="entry name" value="GGDEF"/>
    <property type="match status" value="1"/>
</dbReference>
<dbReference type="GO" id="GO:0052621">
    <property type="term" value="F:diguanylate cyclase activity"/>
    <property type="evidence" value="ECO:0007669"/>
    <property type="project" value="UniProtKB-EC"/>
</dbReference>
<dbReference type="AlphaFoldDB" id="A0A1Y5RJ92"/>
<keyword evidence="6" id="KW-0808">Transferase</keyword>
<organism evidence="6 7">
    <name type="scientific">Pseudooctadecabacter jejudonensis</name>
    <dbReference type="NCBI Taxonomy" id="1391910"/>
    <lineage>
        <taxon>Bacteria</taxon>
        <taxon>Pseudomonadati</taxon>
        <taxon>Pseudomonadota</taxon>
        <taxon>Alphaproteobacteria</taxon>
        <taxon>Rhodobacterales</taxon>
        <taxon>Paracoccaceae</taxon>
        <taxon>Pseudooctadecabacter</taxon>
    </lineage>
</organism>
<gene>
    <name evidence="6" type="primary">ydaM_1</name>
    <name evidence="6" type="ORF">PSJ8397_00633</name>
</gene>
<feature type="transmembrane region" description="Helical" evidence="4">
    <location>
        <begin position="129"/>
        <end position="146"/>
    </location>
</feature>